<dbReference type="InterPro" id="IPR025333">
    <property type="entry name" value="DUF4239"/>
</dbReference>
<evidence type="ECO:0000256" key="1">
    <source>
        <dbReference type="SAM" id="Phobius"/>
    </source>
</evidence>
<dbReference type="Pfam" id="PF14023">
    <property type="entry name" value="Bestrophin-like"/>
    <property type="match status" value="1"/>
</dbReference>
<organism evidence="2 3">
    <name type="scientific">Solihabitans fulvus</name>
    <dbReference type="NCBI Taxonomy" id="1892852"/>
    <lineage>
        <taxon>Bacteria</taxon>
        <taxon>Bacillati</taxon>
        <taxon>Actinomycetota</taxon>
        <taxon>Actinomycetes</taxon>
        <taxon>Pseudonocardiales</taxon>
        <taxon>Pseudonocardiaceae</taxon>
        <taxon>Solihabitans</taxon>
    </lineage>
</organism>
<proteinExistence type="predicted"/>
<name>A0A5B2XS33_9PSEU</name>
<protein>
    <submittedName>
        <fullName evidence="2">DUF4239 domain-containing protein</fullName>
    </submittedName>
</protein>
<dbReference type="Proteomes" id="UP000323454">
    <property type="component" value="Unassembled WGS sequence"/>
</dbReference>
<dbReference type="AlphaFoldDB" id="A0A5B2XS33"/>
<evidence type="ECO:0000313" key="2">
    <source>
        <dbReference type="EMBL" id="KAA2265669.1"/>
    </source>
</evidence>
<reference evidence="2 3" key="1">
    <citation type="submission" date="2019-09" db="EMBL/GenBank/DDBJ databases">
        <title>Goodfellowia gen. nov., a new genus of the Pseudonocardineae related to Actinoalloteichus, containing Goodfellowia coeruleoviolacea gen. nov., comb. nov. gen. nov., comb. nov.</title>
        <authorList>
            <person name="Labeda D."/>
        </authorList>
    </citation>
    <scope>NUCLEOTIDE SEQUENCE [LARGE SCALE GENOMIC DNA]</scope>
    <source>
        <strain evidence="2 3">AN110305</strain>
    </source>
</reference>
<keyword evidence="1" id="KW-0472">Membrane</keyword>
<dbReference type="RefSeq" id="WP_149847954.1">
    <property type="nucleotide sequence ID" value="NZ_VUOB01000005.1"/>
</dbReference>
<reference evidence="2 3" key="2">
    <citation type="submission" date="2019-09" db="EMBL/GenBank/DDBJ databases">
        <authorList>
            <person name="Jin C."/>
        </authorList>
    </citation>
    <scope>NUCLEOTIDE SEQUENCE [LARGE SCALE GENOMIC DNA]</scope>
    <source>
        <strain evidence="2 3">AN110305</strain>
    </source>
</reference>
<feature type="transmembrane region" description="Helical" evidence="1">
    <location>
        <begin position="174"/>
        <end position="196"/>
    </location>
</feature>
<feature type="transmembrane region" description="Helical" evidence="1">
    <location>
        <begin position="202"/>
        <end position="223"/>
    </location>
</feature>
<feature type="transmembrane region" description="Helical" evidence="1">
    <location>
        <begin position="38"/>
        <end position="59"/>
    </location>
</feature>
<dbReference type="OrthoDB" id="940913at2"/>
<evidence type="ECO:0000313" key="3">
    <source>
        <dbReference type="Proteomes" id="UP000323454"/>
    </source>
</evidence>
<keyword evidence="1" id="KW-0812">Transmembrane</keyword>
<comment type="caution">
    <text evidence="2">The sequence shown here is derived from an EMBL/GenBank/DDBJ whole genome shotgun (WGS) entry which is preliminary data.</text>
</comment>
<sequence>MVVLTLVIVAGVCAGVSVLLYLVQRFVPHRVRQKHNDVAGFVYAVMGVLYAVMLGFVVVNEWGAMESARSNSFTEANELGSLYWNARALPPDQGNPLEATAKEYATVVIEEEWPLMAHGNTSPKATALVYTMRDEVNSLPNATAREQTLYAQSLDHVNKLASARRQRLSQSADGVPTILWVALVVGAVLTVGYTLLFGLSSTWAHLLIAAPLGVLVATALVLVNEMDHPFAGVAPVSPDAFHVFLNRLPPQR</sequence>
<gene>
    <name evidence="2" type="ORF">F0L68_03555</name>
</gene>
<accession>A0A5B2XS33</accession>
<keyword evidence="1" id="KW-1133">Transmembrane helix</keyword>
<dbReference type="EMBL" id="VUOB01000005">
    <property type="protein sequence ID" value="KAA2265669.1"/>
    <property type="molecule type" value="Genomic_DNA"/>
</dbReference>
<keyword evidence="3" id="KW-1185">Reference proteome</keyword>